<sequence>FCANSHTLADSKKPAVNEKFCCNIYKLKGKSIKEVIECRRSSKTAIDVRGVLSPEALPWDQVSQITPFGLWHLERMSDLTLCKCGHLKTFLKETIIVKTCKAFNLGSRPWSC</sequence>
<dbReference type="EMBL" id="CP045891">
    <property type="protein sequence ID" value="QQP57567.1"/>
    <property type="molecule type" value="Genomic_DNA"/>
</dbReference>
<protein>
    <submittedName>
        <fullName evidence="1">Uncharacterized protein</fullName>
    </submittedName>
</protein>
<proteinExistence type="predicted"/>
<keyword evidence="2" id="KW-1185">Reference proteome</keyword>
<dbReference type="Proteomes" id="UP000595437">
    <property type="component" value="Chromosome 2"/>
</dbReference>
<evidence type="ECO:0000313" key="1">
    <source>
        <dbReference type="EMBL" id="QQP57567.1"/>
    </source>
</evidence>
<organism evidence="1 2">
    <name type="scientific">Caligus rogercresseyi</name>
    <name type="common">Sea louse</name>
    <dbReference type="NCBI Taxonomy" id="217165"/>
    <lineage>
        <taxon>Eukaryota</taxon>
        <taxon>Metazoa</taxon>
        <taxon>Ecdysozoa</taxon>
        <taxon>Arthropoda</taxon>
        <taxon>Crustacea</taxon>
        <taxon>Multicrustacea</taxon>
        <taxon>Hexanauplia</taxon>
        <taxon>Copepoda</taxon>
        <taxon>Siphonostomatoida</taxon>
        <taxon>Caligidae</taxon>
        <taxon>Caligus</taxon>
    </lineage>
</organism>
<reference evidence="2" key="1">
    <citation type="submission" date="2021-01" db="EMBL/GenBank/DDBJ databases">
        <title>Caligus Genome Assembly.</title>
        <authorList>
            <person name="Gallardo-Escarate C."/>
        </authorList>
    </citation>
    <scope>NUCLEOTIDE SEQUENCE [LARGE SCALE GENOMIC DNA]</scope>
</reference>
<feature type="non-terminal residue" evidence="1">
    <location>
        <position position="1"/>
    </location>
</feature>
<name>A0A7T8KKG1_CALRO</name>
<accession>A0A7T8KKG1</accession>
<gene>
    <name evidence="1" type="ORF">FKW44_002601</name>
</gene>
<evidence type="ECO:0000313" key="2">
    <source>
        <dbReference type="Proteomes" id="UP000595437"/>
    </source>
</evidence>
<dbReference type="AlphaFoldDB" id="A0A7T8KKG1"/>